<protein>
    <submittedName>
        <fullName evidence="1">MORN repeat-containing protein</fullName>
    </submittedName>
</protein>
<dbReference type="OrthoDB" id="328092at2"/>
<dbReference type="HOGENOM" id="CLU_1266437_0_0_12"/>
<dbReference type="Proteomes" id="UP000006048">
    <property type="component" value="Chromosome"/>
</dbReference>
<dbReference type="AlphaFoldDB" id="I4BA21"/>
<evidence type="ECO:0000313" key="1">
    <source>
        <dbReference type="EMBL" id="AFM14128.1"/>
    </source>
</evidence>
<sequence>MNSPKLILTTMFLSLSCTSLVENAKKYTDEKVRCLRGNCYDGFGIQQTDDVEVYTGEFLNGKYHGKGEFKCLDKAWVKGTFINGRLVGSFEMGIWDFLIFGNTREGEYDGTIRITSTKHKKLDQYEINYDKGILHGPIIMSYDSGRTKMTINLRNGAFESGHASDAKGKVTKLKFLRVQDGTYERCYLSPEEDPKERFDAFDCFKDPFPKLIRGCNGI</sequence>
<dbReference type="EMBL" id="CP002959">
    <property type="protein sequence ID" value="AFM14128.1"/>
    <property type="molecule type" value="Genomic_DNA"/>
</dbReference>
<dbReference type="Gene3D" id="2.20.110.10">
    <property type="entry name" value="Histone H3 K4-specific methyltransferase SET7/9 N-terminal domain"/>
    <property type="match status" value="1"/>
</dbReference>
<organism evidence="1 2">
    <name type="scientific">Turneriella parva (strain ATCC BAA-1111 / DSM 21527 / NCTC 11395 / H)</name>
    <name type="common">Leptospira parva</name>
    <dbReference type="NCBI Taxonomy" id="869212"/>
    <lineage>
        <taxon>Bacteria</taxon>
        <taxon>Pseudomonadati</taxon>
        <taxon>Spirochaetota</taxon>
        <taxon>Spirochaetia</taxon>
        <taxon>Leptospirales</taxon>
        <taxon>Leptospiraceae</taxon>
        <taxon>Turneriella</taxon>
    </lineage>
</organism>
<proteinExistence type="predicted"/>
<reference evidence="1 2" key="1">
    <citation type="submission" date="2012-06" db="EMBL/GenBank/DDBJ databases">
        <title>The complete chromosome of genome of Turneriella parva DSM 21527.</title>
        <authorList>
            <consortium name="US DOE Joint Genome Institute (JGI-PGF)"/>
            <person name="Lucas S."/>
            <person name="Han J."/>
            <person name="Lapidus A."/>
            <person name="Bruce D."/>
            <person name="Goodwin L."/>
            <person name="Pitluck S."/>
            <person name="Peters L."/>
            <person name="Kyrpides N."/>
            <person name="Mavromatis K."/>
            <person name="Ivanova N."/>
            <person name="Mikhailova N."/>
            <person name="Chertkov O."/>
            <person name="Detter J.C."/>
            <person name="Tapia R."/>
            <person name="Han C."/>
            <person name="Land M."/>
            <person name="Hauser L."/>
            <person name="Markowitz V."/>
            <person name="Cheng J.-F."/>
            <person name="Hugenholtz P."/>
            <person name="Woyke T."/>
            <person name="Wu D."/>
            <person name="Gronow S."/>
            <person name="Wellnitz S."/>
            <person name="Brambilla E."/>
            <person name="Klenk H.-P."/>
            <person name="Eisen J.A."/>
        </authorList>
    </citation>
    <scope>NUCLEOTIDE SEQUENCE [LARGE SCALE GENOMIC DNA]</scope>
    <source>
        <strain evidence="2">ATCC BAA-1111 / DSM 21527 / NCTC 11395 / H</strain>
    </source>
</reference>
<name>I4BA21_TURPD</name>
<keyword evidence="2" id="KW-1185">Reference proteome</keyword>
<dbReference type="RefSeq" id="WP_014804614.1">
    <property type="nucleotide sequence ID" value="NC_018020.1"/>
</dbReference>
<dbReference type="PROSITE" id="PS51257">
    <property type="entry name" value="PROKAR_LIPOPROTEIN"/>
    <property type="match status" value="1"/>
</dbReference>
<dbReference type="SUPFAM" id="SSF82185">
    <property type="entry name" value="Histone H3 K4-specific methyltransferase SET7/9 N-terminal domain"/>
    <property type="match status" value="2"/>
</dbReference>
<evidence type="ECO:0000313" key="2">
    <source>
        <dbReference type="Proteomes" id="UP000006048"/>
    </source>
</evidence>
<dbReference type="KEGG" id="tpx:Turpa_3491"/>
<gene>
    <name evidence="1" type="ordered locus">Turpa_3491</name>
</gene>
<accession>I4BA21</accession>